<dbReference type="EMBL" id="NFKP01000016">
    <property type="protein sequence ID" value="OUP68574.1"/>
    <property type="molecule type" value="Genomic_DNA"/>
</dbReference>
<dbReference type="PANTHER" id="PTHR32145:SF11">
    <property type="entry name" value="DIFLAVIN FLAVOPROTEIN A 2-RELATED"/>
    <property type="match status" value="1"/>
</dbReference>
<dbReference type="PIRSF" id="PIRSF005243">
    <property type="entry name" value="ROO"/>
    <property type="match status" value="1"/>
</dbReference>
<dbReference type="Gene3D" id="3.40.50.360">
    <property type="match status" value="1"/>
</dbReference>
<dbReference type="Pfam" id="PF00258">
    <property type="entry name" value="Flavodoxin_1"/>
    <property type="match status" value="1"/>
</dbReference>
<dbReference type="PANTHER" id="PTHR32145">
    <property type="entry name" value="DIFLAVIN FLAVOPROTEIN A 2-RELATED"/>
    <property type="match status" value="1"/>
</dbReference>
<feature type="domain" description="Flavodoxin-like" evidence="6">
    <location>
        <begin position="268"/>
        <end position="408"/>
    </location>
</feature>
<evidence type="ECO:0000256" key="1">
    <source>
        <dbReference type="ARBA" id="ARBA00001962"/>
    </source>
</evidence>
<comment type="similarity">
    <text evidence="2">In the N-terminal section; belongs to the zinc metallo-hydrolase group 3 family.</text>
</comment>
<dbReference type="AlphaFoldDB" id="A0A1Y4MWX2"/>
<dbReference type="PROSITE" id="PS50902">
    <property type="entry name" value="FLAVODOXIN_LIKE"/>
    <property type="match status" value="1"/>
</dbReference>
<dbReference type="GO" id="GO:0010181">
    <property type="term" value="F:FMN binding"/>
    <property type="evidence" value="ECO:0007669"/>
    <property type="project" value="InterPro"/>
</dbReference>
<organism evidence="7 8">
    <name type="scientific">Anaerotruncus colihominis</name>
    <dbReference type="NCBI Taxonomy" id="169435"/>
    <lineage>
        <taxon>Bacteria</taxon>
        <taxon>Bacillati</taxon>
        <taxon>Bacillota</taxon>
        <taxon>Clostridia</taxon>
        <taxon>Eubacteriales</taxon>
        <taxon>Oscillospiraceae</taxon>
        <taxon>Anaerotruncus</taxon>
    </lineage>
</organism>
<evidence type="ECO:0000256" key="5">
    <source>
        <dbReference type="ARBA" id="ARBA00023004"/>
    </source>
</evidence>
<gene>
    <name evidence="7" type="ORF">B5F11_12500</name>
</gene>
<proteinExistence type="inferred from homology"/>
<dbReference type="InterPro" id="IPR001279">
    <property type="entry name" value="Metallo-B-lactamas"/>
</dbReference>
<keyword evidence="4" id="KW-0249">Electron transport</keyword>
<dbReference type="Pfam" id="PF19583">
    <property type="entry name" value="ODP"/>
    <property type="match status" value="1"/>
</dbReference>
<dbReference type="InterPro" id="IPR051285">
    <property type="entry name" value="NADH_oxidoreductase_modular"/>
</dbReference>
<evidence type="ECO:0000259" key="6">
    <source>
        <dbReference type="PROSITE" id="PS50902"/>
    </source>
</evidence>
<dbReference type="GO" id="GO:0009055">
    <property type="term" value="F:electron transfer activity"/>
    <property type="evidence" value="ECO:0007669"/>
    <property type="project" value="InterPro"/>
</dbReference>
<name>A0A1Y4MWX2_9FIRM</name>
<dbReference type="Proteomes" id="UP000196386">
    <property type="component" value="Unassembled WGS sequence"/>
</dbReference>
<reference evidence="8" key="1">
    <citation type="submission" date="2017-04" db="EMBL/GenBank/DDBJ databases">
        <title>Function of individual gut microbiota members based on whole genome sequencing of pure cultures obtained from chicken caecum.</title>
        <authorList>
            <person name="Medvecky M."/>
            <person name="Cejkova D."/>
            <person name="Polansky O."/>
            <person name="Karasova D."/>
            <person name="Kubasova T."/>
            <person name="Cizek A."/>
            <person name="Rychlik I."/>
        </authorList>
    </citation>
    <scope>NUCLEOTIDE SEQUENCE [LARGE SCALE GENOMIC DNA]</scope>
    <source>
        <strain evidence="8">An175</strain>
    </source>
</reference>
<evidence type="ECO:0000256" key="4">
    <source>
        <dbReference type="ARBA" id="ARBA00022982"/>
    </source>
</evidence>
<comment type="caution">
    <text evidence="7">The sequence shown here is derived from an EMBL/GenBank/DDBJ whole genome shotgun (WGS) entry which is preliminary data.</text>
</comment>
<accession>A0A1Y4MWX2</accession>
<dbReference type="InterPro" id="IPR016440">
    <property type="entry name" value="Rubredoxin-O_OxRdtase"/>
</dbReference>
<dbReference type="SUPFAM" id="SSF56281">
    <property type="entry name" value="Metallo-hydrolase/oxidoreductase"/>
    <property type="match status" value="1"/>
</dbReference>
<dbReference type="GO" id="GO:0016787">
    <property type="term" value="F:hydrolase activity"/>
    <property type="evidence" value="ECO:0007669"/>
    <property type="project" value="UniProtKB-KW"/>
</dbReference>
<evidence type="ECO:0000256" key="2">
    <source>
        <dbReference type="ARBA" id="ARBA00007121"/>
    </source>
</evidence>
<dbReference type="SUPFAM" id="SSF52218">
    <property type="entry name" value="Flavoproteins"/>
    <property type="match status" value="1"/>
</dbReference>
<comment type="cofactor">
    <cofactor evidence="1">
        <name>Fe cation</name>
        <dbReference type="ChEBI" id="CHEBI:24875"/>
    </cofactor>
</comment>
<protein>
    <submittedName>
        <fullName evidence="7">MBL fold metallo-hydrolase</fullName>
    </submittedName>
</protein>
<dbReference type="PROSITE" id="PS00201">
    <property type="entry name" value="FLAVODOXIN"/>
    <property type="match status" value="1"/>
</dbReference>
<dbReference type="GO" id="GO:0046872">
    <property type="term" value="F:metal ion binding"/>
    <property type="evidence" value="ECO:0007669"/>
    <property type="project" value="InterPro"/>
</dbReference>
<keyword evidence="5" id="KW-0408">Iron</keyword>
<dbReference type="Gene3D" id="3.60.15.10">
    <property type="entry name" value="Ribonuclease Z/Hydroxyacylglutathione hydrolase-like"/>
    <property type="match status" value="1"/>
</dbReference>
<dbReference type="SMART" id="SM00849">
    <property type="entry name" value="Lactamase_B"/>
    <property type="match status" value="1"/>
</dbReference>
<keyword evidence="3" id="KW-0813">Transport</keyword>
<keyword evidence="7" id="KW-0378">Hydrolase</keyword>
<dbReference type="InterPro" id="IPR001226">
    <property type="entry name" value="Flavodoxin_CS"/>
</dbReference>
<sequence>MVTTHFNRRSFEMAAVKVTDSIYSVGILNPNMRVFDIVMSTDYGTTYNSYVLKGEKNVLIEACHKTYFEQYLANIREVIDPKNIDYIVLNHNEPDHSGALAQLLDYATNATVVVSKAGSIYLKNITNRTDLKVQVALDGDVIDIGGKTLRFINAPFLHWPDSMFTWVEEEKTLFSCDFLGAHYCEPYTFDYNMAYPAKYEIAFKGYYDAIFGPFKPYVLAGLEKIKNLPIERVCNSHGPIITKGCRLAYVLEKYNEWSQPQKNARLTVPVFYTSAYGNTRKIAAAIRDGILAARPEADVETFDIIDYDMGEMAERLNSSDAFALGSPTINGEAVPPAWMLLSHVDAINNKKKPVLVFGSYGWSGEAVPNLQTRLTGLKMKVFGDGLKVCFVPSGADLEKAKALGTEFGASLA</sequence>
<evidence type="ECO:0000313" key="8">
    <source>
        <dbReference type="Proteomes" id="UP000196386"/>
    </source>
</evidence>
<evidence type="ECO:0000313" key="7">
    <source>
        <dbReference type="EMBL" id="OUP68574.1"/>
    </source>
</evidence>
<dbReference type="InterPro" id="IPR008254">
    <property type="entry name" value="Flavodoxin/NO_synth"/>
</dbReference>
<dbReference type="CDD" id="cd07709">
    <property type="entry name" value="flavodiiron_proteins_MBL-fold"/>
    <property type="match status" value="1"/>
</dbReference>
<evidence type="ECO:0000256" key="3">
    <source>
        <dbReference type="ARBA" id="ARBA00022448"/>
    </source>
</evidence>
<dbReference type="InterPro" id="IPR036866">
    <property type="entry name" value="RibonucZ/Hydroxyglut_hydro"/>
</dbReference>
<dbReference type="GO" id="GO:0016651">
    <property type="term" value="F:oxidoreductase activity, acting on NAD(P)H"/>
    <property type="evidence" value="ECO:0007669"/>
    <property type="project" value="UniProtKB-ARBA"/>
</dbReference>
<dbReference type="InterPro" id="IPR029039">
    <property type="entry name" value="Flavoprotein-like_sf"/>
</dbReference>
<dbReference type="InterPro" id="IPR045761">
    <property type="entry name" value="ODP_dom"/>
</dbReference>